<gene>
    <name evidence="2" type="ORF">SAMN05660297_02916</name>
</gene>
<dbReference type="Proteomes" id="UP000199568">
    <property type="component" value="Unassembled WGS sequence"/>
</dbReference>
<dbReference type="EMBL" id="FOHU01000016">
    <property type="protein sequence ID" value="SET61084.1"/>
    <property type="molecule type" value="Genomic_DNA"/>
</dbReference>
<reference evidence="2 3" key="1">
    <citation type="submission" date="2016-10" db="EMBL/GenBank/DDBJ databases">
        <authorList>
            <person name="de Groot N.N."/>
        </authorList>
    </citation>
    <scope>NUCLEOTIDE SEQUENCE [LARGE SCALE GENOMIC DNA]</scope>
    <source>
        <strain evidence="2 3">DSM 18979</strain>
    </source>
</reference>
<feature type="transmembrane region" description="Helical" evidence="1">
    <location>
        <begin position="439"/>
        <end position="462"/>
    </location>
</feature>
<name>A0A1I0FS75_9FIRM</name>
<keyword evidence="3" id="KW-1185">Reference proteome</keyword>
<accession>A0A1I0FS75</accession>
<proteinExistence type="predicted"/>
<organism evidence="2 3">
    <name type="scientific">Natronincola peptidivorans</name>
    <dbReference type="NCBI Taxonomy" id="426128"/>
    <lineage>
        <taxon>Bacteria</taxon>
        <taxon>Bacillati</taxon>
        <taxon>Bacillota</taxon>
        <taxon>Clostridia</taxon>
        <taxon>Peptostreptococcales</taxon>
        <taxon>Natronincolaceae</taxon>
        <taxon>Natronincola</taxon>
    </lineage>
</organism>
<keyword evidence="1" id="KW-0472">Membrane</keyword>
<keyword evidence="1" id="KW-1133">Transmembrane helix</keyword>
<evidence type="ECO:0000256" key="1">
    <source>
        <dbReference type="SAM" id="Phobius"/>
    </source>
</evidence>
<evidence type="ECO:0000313" key="3">
    <source>
        <dbReference type="Proteomes" id="UP000199568"/>
    </source>
</evidence>
<protein>
    <submittedName>
        <fullName evidence="2">Uncharacterized protein</fullName>
    </submittedName>
</protein>
<dbReference type="Gene3D" id="2.60.40.3680">
    <property type="match status" value="2"/>
</dbReference>
<dbReference type="RefSeq" id="WP_090445676.1">
    <property type="nucleotide sequence ID" value="NZ_FOHU01000016.1"/>
</dbReference>
<evidence type="ECO:0000313" key="2">
    <source>
        <dbReference type="EMBL" id="SET61084.1"/>
    </source>
</evidence>
<keyword evidence="1" id="KW-0812">Transmembrane</keyword>
<sequence length="472" mass="54376">MKKLRVGIVFVMVIFLLVSSIGYANSGPVFWQGYPASDIMLIDENSSIEVQSEELIFDFSDSDDFSYTIGGRVTATYQMVNPTDEHLSVKMAFPFIGRLDNSLLEEITITADDDILPYELYIGDVVNSYGNSRQEEKEASFDFANIIKTITNEPYEAKSFKENEKGKLYLIEVKPTTDQEINFAVDFSFDFEETKIITYGFNRYERKDHETRIASWCRQPQVLEIFVLGEDIDLSINGYIDGELKKKTDLFTYHISTEEVELRKYLMEYTHNHSLEQKHPMISETQLYNLYAKSLDNHFTRNMGYISEHDLKGQEYYMRVFTLVYTVDFSEKDEKEVSVSYRASGTMDRRQTAKPLYTFDYILNPAKNWSDFKNLGITIMPPKEAPYIVDSNIELVKGDNNLYTASLADLPEEDLSFTFYENEEITLLDMAAGSLYSSFGYLTPLVLGAVVLFLAASGIMGIRTFKRKKRKQ</sequence>
<dbReference type="AlphaFoldDB" id="A0A1I0FS75"/>
<dbReference type="OrthoDB" id="2959992at2"/>